<dbReference type="EMBL" id="CP102514">
    <property type="protein sequence ID" value="UUY51303.1"/>
    <property type="molecule type" value="Genomic_DNA"/>
</dbReference>
<keyword evidence="2" id="KW-0378">Hydrolase</keyword>
<gene>
    <name evidence="2" type="ORF">NRK68_31185</name>
</gene>
<dbReference type="Gene3D" id="3.40.630.100">
    <property type="entry name" value="Poly-gamma-glutamate hydrolase, zinc-binding motif"/>
    <property type="match status" value="1"/>
</dbReference>
<evidence type="ECO:0000313" key="2">
    <source>
        <dbReference type="EMBL" id="UUY51303.1"/>
    </source>
</evidence>
<sequence length="298" mass="30836">MSSSQASRRTLLAGLVAAAAGAPLLNALSAAPAHAADTLTNSGLYADPANVEGVDYARRFKRHEMFDPQRATTPGPRLSTVMAIHGGGIEPGTSELCLAIAGFRPDTLEPVAAGAPLHDYWMFEGLRASGAVPGNGDLHVTSTLNDDPVARSMAAGSANVLSLHGCTATQAGLPAGAKGVVVGGANGRLRALLADRLGKAGFLIATGDPEHLNGDLPDNICNRTLTGEGGGQLEITYDLRKSLFADFGGAPNATSPTRRAQSTNTDFWKFTDACRSALAQMESEQLARRSLFDRGAAV</sequence>
<dbReference type="RefSeq" id="WP_257857418.1">
    <property type="nucleotide sequence ID" value="NZ_CP102514.1"/>
</dbReference>
<dbReference type="Pfam" id="PF05908">
    <property type="entry name" value="Gamma_PGA_hydro"/>
    <property type="match status" value="1"/>
</dbReference>
<evidence type="ECO:0000256" key="1">
    <source>
        <dbReference type="SAM" id="SignalP"/>
    </source>
</evidence>
<dbReference type="InterPro" id="IPR008585">
    <property type="entry name" value="Gamma_PGA_hydro"/>
</dbReference>
<feature type="chain" id="PRO_5045504301" evidence="1">
    <location>
        <begin position="36"/>
        <end position="298"/>
    </location>
</feature>
<accession>A0ABY5Q6N2</accession>
<feature type="signal peptide" evidence="1">
    <location>
        <begin position="1"/>
        <end position="35"/>
    </location>
</feature>
<organism evidence="2 3">
    <name type="scientific">Streptomyces yangpuensis</name>
    <dbReference type="NCBI Taxonomy" id="1648182"/>
    <lineage>
        <taxon>Bacteria</taxon>
        <taxon>Bacillati</taxon>
        <taxon>Actinomycetota</taxon>
        <taxon>Actinomycetes</taxon>
        <taxon>Kitasatosporales</taxon>
        <taxon>Streptomycetaceae</taxon>
        <taxon>Streptomyces</taxon>
    </lineage>
</organism>
<dbReference type="InterPro" id="IPR038128">
    <property type="entry name" value="Gamma_PGA_hydro_sf"/>
</dbReference>
<keyword evidence="1" id="KW-0732">Signal</keyword>
<dbReference type="PROSITE" id="PS51318">
    <property type="entry name" value="TAT"/>
    <property type="match status" value="1"/>
</dbReference>
<dbReference type="GeneID" id="95577993"/>
<reference evidence="2" key="1">
    <citation type="submission" date="2022-08" db="EMBL/GenBank/DDBJ databases">
        <authorList>
            <person name="Tian L."/>
        </authorList>
    </citation>
    <scope>NUCLEOTIDE SEQUENCE</scope>
    <source>
        <strain evidence="2">CM253</strain>
    </source>
</reference>
<proteinExistence type="predicted"/>
<evidence type="ECO:0000313" key="3">
    <source>
        <dbReference type="Proteomes" id="UP001057738"/>
    </source>
</evidence>
<keyword evidence="3" id="KW-1185">Reference proteome</keyword>
<dbReference type="InterPro" id="IPR006311">
    <property type="entry name" value="TAT_signal"/>
</dbReference>
<name>A0ABY5Q6N2_9ACTN</name>
<protein>
    <submittedName>
        <fullName evidence="2">Poly-gamma-glutamate hydrolase family protein</fullName>
    </submittedName>
</protein>
<dbReference type="Proteomes" id="UP001057738">
    <property type="component" value="Chromosome"/>
</dbReference>
<dbReference type="GO" id="GO:0016787">
    <property type="term" value="F:hydrolase activity"/>
    <property type="evidence" value="ECO:0007669"/>
    <property type="project" value="UniProtKB-KW"/>
</dbReference>